<comment type="caution">
    <text evidence="2">The sequence shown here is derived from an EMBL/GenBank/DDBJ whole genome shotgun (WGS) entry which is preliminary data.</text>
</comment>
<dbReference type="PANTHER" id="PTHR47331:SF1">
    <property type="entry name" value="GAG-LIKE PROTEIN"/>
    <property type="match status" value="1"/>
</dbReference>
<name>A0ABQ7QTK5_PLUXY</name>
<dbReference type="PANTHER" id="PTHR47331">
    <property type="entry name" value="PHD-TYPE DOMAIN-CONTAINING PROTEIN"/>
    <property type="match status" value="1"/>
</dbReference>
<feature type="domain" description="DUF5641" evidence="1">
    <location>
        <begin position="141"/>
        <end position="233"/>
    </location>
</feature>
<evidence type="ECO:0000259" key="1">
    <source>
        <dbReference type="Pfam" id="PF18701"/>
    </source>
</evidence>
<protein>
    <recommendedName>
        <fullName evidence="1">DUF5641 domain-containing protein</fullName>
    </recommendedName>
</protein>
<dbReference type="Pfam" id="PF18701">
    <property type="entry name" value="DUF5641"/>
    <property type="match status" value="1"/>
</dbReference>
<dbReference type="InterPro" id="IPR040676">
    <property type="entry name" value="DUF5641"/>
</dbReference>
<gene>
    <name evidence="2" type="ORF">JYU34_005575</name>
</gene>
<proteinExistence type="predicted"/>
<reference evidence="2 3" key="1">
    <citation type="submission" date="2021-06" db="EMBL/GenBank/DDBJ databases">
        <title>A haploid diamondback moth (Plutella xylostella L.) genome assembly resolves 31 chromosomes and identifies a diamide resistance mutation.</title>
        <authorList>
            <person name="Ward C.M."/>
            <person name="Perry K.D."/>
            <person name="Baker G."/>
            <person name="Powis K."/>
            <person name="Heckel D.G."/>
            <person name="Baxter S.W."/>
        </authorList>
    </citation>
    <scope>NUCLEOTIDE SEQUENCE [LARGE SCALE GENOMIC DNA]</scope>
    <source>
        <strain evidence="2 3">LV</strain>
        <tissue evidence="2">Single pupa</tissue>
    </source>
</reference>
<dbReference type="EMBL" id="JAHIBW010000008">
    <property type="protein sequence ID" value="KAG7308378.1"/>
    <property type="molecule type" value="Genomic_DNA"/>
</dbReference>
<accession>A0ABQ7QTK5</accession>
<evidence type="ECO:0000313" key="3">
    <source>
        <dbReference type="Proteomes" id="UP000823941"/>
    </source>
</evidence>
<evidence type="ECO:0000313" key="2">
    <source>
        <dbReference type="EMBL" id="KAG7308378.1"/>
    </source>
</evidence>
<dbReference type="Proteomes" id="UP000823941">
    <property type="component" value="Chromosome 8"/>
</dbReference>
<sequence length="246" mass="28188">MTDTEMKSLIKKRGSCKAKLTQFKSYLEIINSAQSLSHLQKTELTVRLSKIEEMYTEYDSIQCDLENLSPIPDEQYKERELFEAEYYRAVAAAREVVDSGSAEGVHASSASGSGETVVTGRTLTMLPYPINTEPSTSYLPRHKRVEQMKLHFWNRYYKEYITELQTRQKWRKDGEQLQNGDMVLVKDDRLPPNKWLLGRITNVYPGTDGIARVADILTTSGTIRRAFNRLCLLPMLEQDVPRPGLC</sequence>
<organism evidence="2 3">
    <name type="scientific">Plutella xylostella</name>
    <name type="common">Diamondback moth</name>
    <name type="synonym">Plutella maculipennis</name>
    <dbReference type="NCBI Taxonomy" id="51655"/>
    <lineage>
        <taxon>Eukaryota</taxon>
        <taxon>Metazoa</taxon>
        <taxon>Ecdysozoa</taxon>
        <taxon>Arthropoda</taxon>
        <taxon>Hexapoda</taxon>
        <taxon>Insecta</taxon>
        <taxon>Pterygota</taxon>
        <taxon>Neoptera</taxon>
        <taxon>Endopterygota</taxon>
        <taxon>Lepidoptera</taxon>
        <taxon>Glossata</taxon>
        <taxon>Ditrysia</taxon>
        <taxon>Yponomeutoidea</taxon>
        <taxon>Plutellidae</taxon>
        <taxon>Plutella</taxon>
    </lineage>
</organism>
<keyword evidence="3" id="KW-1185">Reference proteome</keyword>